<dbReference type="EMBL" id="KB206755">
    <property type="protein sequence ID" value="ELP88511.1"/>
    <property type="molecule type" value="Genomic_DNA"/>
</dbReference>
<accession>A0A0A1U377</accession>
<protein>
    <recommendedName>
        <fullName evidence="2">WWE domain-containing protein</fullName>
    </recommendedName>
</protein>
<evidence type="ECO:0000313" key="3">
    <source>
        <dbReference type="EMBL" id="ELP88511.1"/>
    </source>
</evidence>
<feature type="region of interest" description="Disordered" evidence="1">
    <location>
        <begin position="124"/>
        <end position="177"/>
    </location>
</feature>
<dbReference type="InterPro" id="IPR037197">
    <property type="entry name" value="WWE_dom_sf"/>
</dbReference>
<feature type="domain" description="WWE" evidence="2">
    <location>
        <begin position="212"/>
        <end position="276"/>
    </location>
</feature>
<keyword evidence="4" id="KW-1185">Reference proteome</keyword>
<feature type="compositionally biased region" description="Basic and acidic residues" evidence="1">
    <location>
        <begin position="156"/>
        <end position="177"/>
    </location>
</feature>
<dbReference type="OMA" id="LPRACKG"/>
<dbReference type="InterPro" id="IPR004170">
    <property type="entry name" value="WWE_dom"/>
</dbReference>
<dbReference type="Pfam" id="PF02825">
    <property type="entry name" value="WWE"/>
    <property type="match status" value="1"/>
</dbReference>
<evidence type="ECO:0000259" key="2">
    <source>
        <dbReference type="Pfam" id="PF02825"/>
    </source>
</evidence>
<evidence type="ECO:0000256" key="1">
    <source>
        <dbReference type="SAM" id="MobiDB-lite"/>
    </source>
</evidence>
<dbReference type="GeneID" id="14887511"/>
<name>A0A0A1U377_ENTIV</name>
<gene>
    <name evidence="3" type="ORF">EIN_344610</name>
</gene>
<evidence type="ECO:0000313" key="4">
    <source>
        <dbReference type="Proteomes" id="UP000014680"/>
    </source>
</evidence>
<dbReference type="AlphaFoldDB" id="A0A0A1U377"/>
<proteinExistence type="predicted"/>
<reference evidence="3 4" key="1">
    <citation type="submission" date="2012-10" db="EMBL/GenBank/DDBJ databases">
        <authorList>
            <person name="Zafar N."/>
            <person name="Inman J."/>
            <person name="Hall N."/>
            <person name="Lorenzi H."/>
            <person name="Caler E."/>
        </authorList>
    </citation>
    <scope>NUCLEOTIDE SEQUENCE [LARGE SCALE GENOMIC DNA]</scope>
    <source>
        <strain evidence="3 4">IP1</strain>
    </source>
</reference>
<dbReference type="Gene3D" id="3.30.720.50">
    <property type="match status" value="1"/>
</dbReference>
<dbReference type="SUPFAM" id="SSF117839">
    <property type="entry name" value="WWE domain"/>
    <property type="match status" value="1"/>
</dbReference>
<dbReference type="KEGG" id="eiv:EIN_344610"/>
<dbReference type="Proteomes" id="UP000014680">
    <property type="component" value="Unassembled WGS sequence"/>
</dbReference>
<dbReference type="VEuPathDB" id="AmoebaDB:EIN_344610"/>
<organism evidence="3 4">
    <name type="scientific">Entamoeba invadens IP1</name>
    <dbReference type="NCBI Taxonomy" id="370355"/>
    <lineage>
        <taxon>Eukaryota</taxon>
        <taxon>Amoebozoa</taxon>
        <taxon>Evosea</taxon>
        <taxon>Archamoebae</taxon>
        <taxon>Mastigamoebida</taxon>
        <taxon>Entamoebidae</taxon>
        <taxon>Entamoeba</taxon>
    </lineage>
</organism>
<dbReference type="RefSeq" id="XP_004255282.1">
    <property type="nucleotide sequence ID" value="XM_004255234.1"/>
</dbReference>
<sequence length="280" mass="32226">MTLVNESTIVDCPDETTVLQLDLNADTATDIEEQDSTLILDITKEKKRMEREENNRLKTLGIRKRLPRACKGAPMPRFSESSFAQKEQITKDGVKQALNKVSKKLKQKDTKIVKAPKGEVIYKKKKKSNLKKTDNENTTESTESKEMSEESNQEIAEEKGTKGEEAKQLKRSTLEPKKFKKPAKLSVSFKSYKSSKRSEEPKVTESNTKTASWQYFDQNWVDFGSEDSARIENEYKQLVDHPKWTKVILQIGDNKIRFNFKQMLQTGKDKIPKSIKRTLI</sequence>